<sequence length="177" mass="17752">MTAGLGLDVPALAQMLLDGIVDHFTAAEPSARLPERRIIAAGNPRMVAWDCEQLVITMSGIGQGPAPGTGGEPRGTGRQISSMGVRHTVLVAQLVRSHPESPDGTTPPDAGEVTRAGLASMRDAGLLSQALIAVAARITGGLPKGSRATAGAVEALGPEGGYSGLEGSIAVTVGTLA</sequence>
<dbReference type="AlphaFoldDB" id="A0A1M7BDT3"/>
<protein>
    <submittedName>
        <fullName evidence="1">Uncharacterized protein</fullName>
    </submittedName>
</protein>
<organism evidence="1 2">
    <name type="scientific">Pseudonocardia thermophila</name>
    <dbReference type="NCBI Taxonomy" id="1848"/>
    <lineage>
        <taxon>Bacteria</taxon>
        <taxon>Bacillati</taxon>
        <taxon>Actinomycetota</taxon>
        <taxon>Actinomycetes</taxon>
        <taxon>Pseudonocardiales</taxon>
        <taxon>Pseudonocardiaceae</taxon>
        <taxon>Pseudonocardia</taxon>
    </lineage>
</organism>
<dbReference type="EMBL" id="FRAP01000035">
    <property type="protein sequence ID" value="SHL53113.1"/>
    <property type="molecule type" value="Genomic_DNA"/>
</dbReference>
<dbReference type="STRING" id="1848.SAMN05443637_13516"/>
<dbReference type="Proteomes" id="UP000184363">
    <property type="component" value="Unassembled WGS sequence"/>
</dbReference>
<name>A0A1M7BDT3_PSETH</name>
<reference evidence="1 2" key="1">
    <citation type="submission" date="2016-11" db="EMBL/GenBank/DDBJ databases">
        <authorList>
            <person name="Jaros S."/>
            <person name="Januszkiewicz K."/>
            <person name="Wedrychowicz H."/>
        </authorList>
    </citation>
    <scope>NUCLEOTIDE SEQUENCE [LARGE SCALE GENOMIC DNA]</scope>
    <source>
        <strain evidence="1 2">DSM 43832</strain>
    </source>
</reference>
<proteinExistence type="predicted"/>
<evidence type="ECO:0000313" key="1">
    <source>
        <dbReference type="EMBL" id="SHL53113.1"/>
    </source>
</evidence>
<evidence type="ECO:0000313" key="2">
    <source>
        <dbReference type="Proteomes" id="UP000184363"/>
    </source>
</evidence>
<accession>A0A1M7BDT3</accession>
<gene>
    <name evidence="1" type="ORF">SAMN05443637_13516</name>
</gene>
<keyword evidence="2" id="KW-1185">Reference proteome</keyword>
<dbReference type="RefSeq" id="WP_073460570.1">
    <property type="nucleotide sequence ID" value="NZ_FRAP01000035.1"/>
</dbReference>